<evidence type="ECO:0000256" key="5">
    <source>
        <dbReference type="RuleBase" id="RU362110"/>
    </source>
</evidence>
<evidence type="ECO:0000313" key="9">
    <source>
        <dbReference type="EMBL" id="KAH6643347.1"/>
    </source>
</evidence>
<dbReference type="SUPFAM" id="SSF75005">
    <property type="entry name" value="Arabinanase/levansucrase/invertase"/>
    <property type="match status" value="1"/>
</dbReference>
<dbReference type="SUPFAM" id="SSF49899">
    <property type="entry name" value="Concanavalin A-like lectins/glucanases"/>
    <property type="match status" value="1"/>
</dbReference>
<dbReference type="Pfam" id="PF00251">
    <property type="entry name" value="Glyco_hydro_32N"/>
    <property type="match status" value="2"/>
</dbReference>
<dbReference type="InterPro" id="IPR018053">
    <property type="entry name" value="Glyco_hydro_32_AS"/>
</dbReference>
<keyword evidence="2 6" id="KW-0732">Signal</keyword>
<protein>
    <submittedName>
        <fullName evidence="9">Exoinulinase</fullName>
    </submittedName>
</protein>
<evidence type="ECO:0000259" key="7">
    <source>
        <dbReference type="Pfam" id="PF00251"/>
    </source>
</evidence>
<proteinExistence type="inferred from homology"/>
<evidence type="ECO:0000313" key="10">
    <source>
        <dbReference type="Proteomes" id="UP000758603"/>
    </source>
</evidence>
<name>A0A9P8REX9_9PEZI</name>
<feature type="domain" description="Glycosyl hydrolase family 32 C-terminal" evidence="8">
    <location>
        <begin position="538"/>
        <end position="692"/>
    </location>
</feature>
<keyword evidence="4 5" id="KW-0326">Glycosidase</keyword>
<comment type="caution">
    <text evidence="9">The sequence shown here is derived from an EMBL/GenBank/DDBJ whole genome shotgun (WGS) entry which is preliminary data.</text>
</comment>
<reference evidence="9" key="1">
    <citation type="journal article" date="2021" name="Nat. Commun.">
        <title>Genetic determinants of endophytism in the Arabidopsis root mycobiome.</title>
        <authorList>
            <person name="Mesny F."/>
            <person name="Miyauchi S."/>
            <person name="Thiergart T."/>
            <person name="Pickel B."/>
            <person name="Atanasova L."/>
            <person name="Karlsson M."/>
            <person name="Huettel B."/>
            <person name="Barry K.W."/>
            <person name="Haridas S."/>
            <person name="Chen C."/>
            <person name="Bauer D."/>
            <person name="Andreopoulos W."/>
            <person name="Pangilinan J."/>
            <person name="LaButti K."/>
            <person name="Riley R."/>
            <person name="Lipzen A."/>
            <person name="Clum A."/>
            <person name="Drula E."/>
            <person name="Henrissat B."/>
            <person name="Kohler A."/>
            <person name="Grigoriev I.V."/>
            <person name="Martin F.M."/>
            <person name="Hacquard S."/>
        </authorList>
    </citation>
    <scope>NUCLEOTIDE SEQUENCE</scope>
    <source>
        <strain evidence="9">MPI-SDFR-AT-0073</strain>
    </source>
</reference>
<feature type="domain" description="Glycosyl hydrolase family 32 N-terminal" evidence="7">
    <location>
        <begin position="34"/>
        <end position="301"/>
    </location>
</feature>
<dbReference type="GO" id="GO:0005987">
    <property type="term" value="P:sucrose catabolic process"/>
    <property type="evidence" value="ECO:0007669"/>
    <property type="project" value="TreeGrafter"/>
</dbReference>
<comment type="similarity">
    <text evidence="1 5">Belongs to the glycosyl hydrolase 32 family.</text>
</comment>
<accession>A0A9P8REX9</accession>
<dbReference type="PANTHER" id="PTHR42800:SF1">
    <property type="entry name" value="EXOINULINASE INUD (AFU_ORTHOLOGUE AFUA_5G00480)"/>
    <property type="match status" value="1"/>
</dbReference>
<dbReference type="Gene3D" id="2.60.120.560">
    <property type="entry name" value="Exo-inulinase, domain 1"/>
    <property type="match status" value="1"/>
</dbReference>
<feature type="signal peptide" evidence="6">
    <location>
        <begin position="1"/>
        <end position="22"/>
    </location>
</feature>
<dbReference type="GO" id="GO:0004575">
    <property type="term" value="F:sucrose alpha-glucosidase activity"/>
    <property type="evidence" value="ECO:0007669"/>
    <property type="project" value="TreeGrafter"/>
</dbReference>
<dbReference type="FunFam" id="2.60.120.560:FF:000003">
    <property type="entry name" value="Extracellular exo-inulinase inuE"/>
    <property type="match status" value="1"/>
</dbReference>
<evidence type="ECO:0000256" key="4">
    <source>
        <dbReference type="ARBA" id="ARBA00023295"/>
    </source>
</evidence>
<dbReference type="EMBL" id="JAGPXC010000013">
    <property type="protein sequence ID" value="KAH6643347.1"/>
    <property type="molecule type" value="Genomic_DNA"/>
</dbReference>
<dbReference type="GeneID" id="70133211"/>
<dbReference type="SMART" id="SM00640">
    <property type="entry name" value="Glyco_32"/>
    <property type="match status" value="1"/>
</dbReference>
<dbReference type="GO" id="GO:0005737">
    <property type="term" value="C:cytoplasm"/>
    <property type="evidence" value="ECO:0007669"/>
    <property type="project" value="TreeGrafter"/>
</dbReference>
<dbReference type="RefSeq" id="XP_045951277.1">
    <property type="nucleotide sequence ID" value="XM_046104320.1"/>
</dbReference>
<keyword evidence="3 5" id="KW-0378">Hydrolase</keyword>
<dbReference type="Proteomes" id="UP000758603">
    <property type="component" value="Unassembled WGS sequence"/>
</dbReference>
<dbReference type="Pfam" id="PF08244">
    <property type="entry name" value="Glyco_hydro_32C"/>
    <property type="match status" value="1"/>
</dbReference>
<dbReference type="InterPro" id="IPR013189">
    <property type="entry name" value="Glyco_hydro_32_C"/>
</dbReference>
<dbReference type="InterPro" id="IPR013320">
    <property type="entry name" value="ConA-like_dom_sf"/>
</dbReference>
<dbReference type="InterPro" id="IPR001362">
    <property type="entry name" value="Glyco_hydro_32"/>
</dbReference>
<evidence type="ECO:0000256" key="2">
    <source>
        <dbReference type="ARBA" id="ARBA00022729"/>
    </source>
</evidence>
<dbReference type="Gene3D" id="2.115.10.20">
    <property type="entry name" value="Glycosyl hydrolase domain, family 43"/>
    <property type="match status" value="2"/>
</dbReference>
<feature type="chain" id="PRO_5040384279" evidence="6">
    <location>
        <begin position="23"/>
        <end position="698"/>
    </location>
</feature>
<evidence type="ECO:0000256" key="1">
    <source>
        <dbReference type="ARBA" id="ARBA00009902"/>
    </source>
</evidence>
<keyword evidence="10" id="KW-1185">Reference proteome</keyword>
<dbReference type="InterPro" id="IPR023296">
    <property type="entry name" value="Glyco_hydro_beta-prop_sf"/>
</dbReference>
<dbReference type="PROSITE" id="PS00609">
    <property type="entry name" value="GLYCOSYL_HYDROL_F32"/>
    <property type="match status" value="1"/>
</dbReference>
<dbReference type="AlphaFoldDB" id="A0A9P8REX9"/>
<dbReference type="GO" id="GO:0051670">
    <property type="term" value="F:inulinase activity"/>
    <property type="evidence" value="ECO:0007669"/>
    <property type="project" value="UniProtKB-ARBA"/>
</dbReference>
<gene>
    <name evidence="9" type="ORF">BKA67DRAFT_587453</name>
</gene>
<feature type="domain" description="Glycosyl hydrolase family 32 N-terminal" evidence="7">
    <location>
        <begin position="448"/>
        <end position="530"/>
    </location>
</feature>
<dbReference type="InterPro" id="IPR013148">
    <property type="entry name" value="Glyco_hydro_32_N"/>
</dbReference>
<evidence type="ECO:0000256" key="3">
    <source>
        <dbReference type="ARBA" id="ARBA00022801"/>
    </source>
</evidence>
<dbReference type="OrthoDB" id="202537at2759"/>
<organism evidence="9 10">
    <name type="scientific">Truncatella angustata</name>
    <dbReference type="NCBI Taxonomy" id="152316"/>
    <lineage>
        <taxon>Eukaryota</taxon>
        <taxon>Fungi</taxon>
        <taxon>Dikarya</taxon>
        <taxon>Ascomycota</taxon>
        <taxon>Pezizomycotina</taxon>
        <taxon>Sordariomycetes</taxon>
        <taxon>Xylariomycetidae</taxon>
        <taxon>Amphisphaeriales</taxon>
        <taxon>Sporocadaceae</taxon>
        <taxon>Truncatella</taxon>
    </lineage>
</organism>
<dbReference type="CDD" id="cd18622">
    <property type="entry name" value="GH32_Inu-like"/>
    <property type="match status" value="1"/>
</dbReference>
<sequence length="698" mass="76480">MTPLVHHVLLLSCISMLRVASAQNYTEPYRPQYHFTPAENWMNDPNGLLYHNGIYHMYYQYNPGGNTWGNMSWGHATSTDLTHWDHQPVALLARGYPGTITEMFFSGSVVADVNNTSGFGVDGTVPLVAIYTSYYPESQNLTSGKSVEGGTQAQSIAYSLDEGMKWTTYDLANPVIPLPPTPYEDQYENIRDPFVFWYHPGQKWVLVMSLAALHKLLIYTSSNLKDWTHISEFGPINAVGGVWECPSIFPLPLDGDETNIKWVAQIGLNPGGPPGTTGSGTQYVVGSFDGEIFVEDTVIENTTKTEVIVFQDFEGNGTFADLGWTTTGDFIGASPAHGTLSGQQSVSGFKGSRLVNTFLGGDAATGTIISPPFTISHKYINFLISGGNFQEQECINLIIGGQIVLTATGSNSEALVPQSWNLTAFIGEIAVIEIVDQLTGGWGHINIDHITFSSASTEDARTNWMDWGPDFYAAATFNGLSQRDRINIAWMNNWQYGGSIPTSPWRSAMSVPRNLSLQTVNEEVALVQQPVETWASLETKCGYVNSWDNIPEGNQALNLSGKALDITLSFSDRSSISASSDQFGIILRANADLTQQTLVGYDFSTKHMFVDRTKSGNITFDSTFSSLYHAPLTPASDRTVTMRILLDWSSVEVFGGKGEVTLTTQIFPNDDATGLRIFTSGGDTRKVNISVKSIERAF</sequence>
<dbReference type="PANTHER" id="PTHR42800">
    <property type="entry name" value="EXOINULINASE INUD (AFU_ORTHOLOGUE AFUA_5G00480)"/>
    <property type="match status" value="1"/>
</dbReference>
<evidence type="ECO:0000259" key="8">
    <source>
        <dbReference type="Pfam" id="PF08244"/>
    </source>
</evidence>
<evidence type="ECO:0000256" key="6">
    <source>
        <dbReference type="SAM" id="SignalP"/>
    </source>
</evidence>